<feature type="domain" description="FAD dependent oxidoreductase" evidence="7">
    <location>
        <begin position="8"/>
        <end position="335"/>
    </location>
</feature>
<dbReference type="NCBIfam" id="NF008899">
    <property type="entry name" value="PRK12266.1"/>
    <property type="match status" value="1"/>
</dbReference>
<dbReference type="InterPro" id="IPR036188">
    <property type="entry name" value="FAD/NAD-bd_sf"/>
</dbReference>
<dbReference type="EMBL" id="JACIIX010000002">
    <property type="protein sequence ID" value="MBB6209537.1"/>
    <property type="molecule type" value="Genomic_DNA"/>
</dbReference>
<accession>A0A7X0DMT9</accession>
<evidence type="ECO:0000256" key="2">
    <source>
        <dbReference type="ARBA" id="ARBA00007330"/>
    </source>
</evidence>
<dbReference type="GO" id="GO:0046168">
    <property type="term" value="P:glycerol-3-phosphate catabolic process"/>
    <property type="evidence" value="ECO:0007669"/>
    <property type="project" value="TreeGrafter"/>
</dbReference>
<dbReference type="Gene3D" id="3.50.50.60">
    <property type="entry name" value="FAD/NAD(P)-binding domain"/>
    <property type="match status" value="1"/>
</dbReference>
<dbReference type="Gene3D" id="1.10.8.870">
    <property type="entry name" value="Alpha-glycerophosphate oxidase, cap domain"/>
    <property type="match status" value="1"/>
</dbReference>
<name>A0A7X0DMT9_NOVIT</name>
<sequence length="508" mass="56575">MTDQAIYDLAIIGGGINGCGIARDAVGRGLSVYLCEQGDLAQATSSASTKLIHGGLRYLEYYEFRLVREALIEREVLLNAAPHIIWPLRFVLPHVKGLRPAWLLRLGLFLYDNLGGRKLLPGTRGLDLRHDAAGAPLRDGYRRGFEYSDCWVEDARLVVMNAMDAVERGAVIETRTRCSGAQREDGLWVVSVTDTDTGLSKTVRARAIVNAAGPWVEDVLTTKVKASVPARIRMVRGSHVVVPKIFEHDRAYIFQNPDGRIIFAIPYEQDFTLIGTTDHDHKGDPAAVHCTEDEAQYLCDAASEYFRRPVRREDVVWTYSGVRPLYDDGASAAQAATRDYVLKLEDANGAAPLLSIFGGKITTFRKLAESALEKLIPYFPGKRGPWTDKAVFPGGDFSPTDVWTLIAALKKDYPFLDDVWARRLIRAYGTRARQLLGDAASVADMGEQFGATLTEREVVYLMKKEWAREAADIVWRRSKLGLRMTADQIARLDLWMRTNRGVVSPAAE</sequence>
<comment type="caution">
    <text evidence="9">The sequence shown here is derived from an EMBL/GenBank/DDBJ whole genome shotgun (WGS) entry which is preliminary data.</text>
</comment>
<feature type="domain" description="Alpha-glycerophosphate oxidase C-terminal" evidence="8">
    <location>
        <begin position="387"/>
        <end position="483"/>
    </location>
</feature>
<dbReference type="PANTHER" id="PTHR11985:SF15">
    <property type="entry name" value="GLYCEROL-3-PHOSPHATE DEHYDROGENASE, MITOCHONDRIAL"/>
    <property type="match status" value="1"/>
</dbReference>
<gene>
    <name evidence="9" type="ORF">FHS48_000939</name>
</gene>
<dbReference type="EC" id="1.1.5.3" evidence="6"/>
<keyword evidence="5 6" id="KW-0560">Oxidoreductase</keyword>
<dbReference type="GO" id="GO:0004368">
    <property type="term" value="F:glycerol-3-phosphate dehydrogenase (quinone) activity"/>
    <property type="evidence" value="ECO:0007669"/>
    <property type="project" value="UniProtKB-EC"/>
</dbReference>
<dbReference type="RefSeq" id="WP_184261887.1">
    <property type="nucleotide sequence ID" value="NZ_JACIIX010000002.1"/>
</dbReference>
<evidence type="ECO:0000256" key="5">
    <source>
        <dbReference type="ARBA" id="ARBA00023002"/>
    </source>
</evidence>
<comment type="cofactor">
    <cofactor evidence="1 6">
        <name>FAD</name>
        <dbReference type="ChEBI" id="CHEBI:57692"/>
    </cofactor>
</comment>
<evidence type="ECO:0000313" key="9">
    <source>
        <dbReference type="EMBL" id="MBB6209537.1"/>
    </source>
</evidence>
<dbReference type="InterPro" id="IPR000447">
    <property type="entry name" value="G3P_DH_FAD-dep"/>
</dbReference>
<evidence type="ECO:0000256" key="6">
    <source>
        <dbReference type="RuleBase" id="RU361217"/>
    </source>
</evidence>
<dbReference type="Proteomes" id="UP000544872">
    <property type="component" value="Unassembled WGS sequence"/>
</dbReference>
<dbReference type="InterPro" id="IPR031656">
    <property type="entry name" value="DAO_C"/>
</dbReference>
<organism evidence="9 10">
    <name type="scientific">Novispirillum itersonii</name>
    <name type="common">Aquaspirillum itersonii</name>
    <dbReference type="NCBI Taxonomy" id="189"/>
    <lineage>
        <taxon>Bacteria</taxon>
        <taxon>Pseudomonadati</taxon>
        <taxon>Pseudomonadota</taxon>
        <taxon>Alphaproteobacteria</taxon>
        <taxon>Rhodospirillales</taxon>
        <taxon>Novispirillaceae</taxon>
        <taxon>Novispirillum</taxon>
    </lineage>
</organism>
<evidence type="ECO:0000313" key="10">
    <source>
        <dbReference type="Proteomes" id="UP000544872"/>
    </source>
</evidence>
<evidence type="ECO:0000256" key="3">
    <source>
        <dbReference type="ARBA" id="ARBA00022630"/>
    </source>
</evidence>
<keyword evidence="10" id="KW-1185">Reference proteome</keyword>
<dbReference type="InterPro" id="IPR006076">
    <property type="entry name" value="FAD-dep_OxRdtase"/>
</dbReference>
<dbReference type="SUPFAM" id="SSF54373">
    <property type="entry name" value="FAD-linked reductases, C-terminal domain"/>
    <property type="match status" value="1"/>
</dbReference>
<evidence type="ECO:0000259" key="7">
    <source>
        <dbReference type="Pfam" id="PF01266"/>
    </source>
</evidence>
<evidence type="ECO:0000259" key="8">
    <source>
        <dbReference type="Pfam" id="PF16901"/>
    </source>
</evidence>
<dbReference type="PRINTS" id="PR01001">
    <property type="entry name" value="FADG3PDH"/>
</dbReference>
<comment type="similarity">
    <text evidence="2 6">Belongs to the FAD-dependent glycerol-3-phosphate dehydrogenase family.</text>
</comment>
<comment type="catalytic activity">
    <reaction evidence="6">
        <text>a quinone + sn-glycerol 3-phosphate = dihydroxyacetone phosphate + a quinol</text>
        <dbReference type="Rhea" id="RHEA:18977"/>
        <dbReference type="ChEBI" id="CHEBI:24646"/>
        <dbReference type="ChEBI" id="CHEBI:57597"/>
        <dbReference type="ChEBI" id="CHEBI:57642"/>
        <dbReference type="ChEBI" id="CHEBI:132124"/>
        <dbReference type="EC" id="1.1.5.3"/>
    </reaction>
</comment>
<evidence type="ECO:0000256" key="4">
    <source>
        <dbReference type="ARBA" id="ARBA00022827"/>
    </source>
</evidence>
<dbReference type="SUPFAM" id="SSF51905">
    <property type="entry name" value="FAD/NAD(P)-binding domain"/>
    <property type="match status" value="1"/>
</dbReference>
<dbReference type="InterPro" id="IPR038299">
    <property type="entry name" value="DAO_C_sf"/>
</dbReference>
<dbReference type="PANTHER" id="PTHR11985">
    <property type="entry name" value="GLYCEROL-3-PHOSPHATE DEHYDROGENASE"/>
    <property type="match status" value="1"/>
</dbReference>
<dbReference type="GO" id="GO:0009331">
    <property type="term" value="C:glycerol-3-phosphate dehydrogenase (FAD) complex"/>
    <property type="evidence" value="ECO:0007669"/>
    <property type="project" value="UniProtKB-UniRule"/>
</dbReference>
<dbReference type="Pfam" id="PF16901">
    <property type="entry name" value="DAO_C"/>
    <property type="match status" value="1"/>
</dbReference>
<dbReference type="Gene3D" id="3.30.9.10">
    <property type="entry name" value="D-Amino Acid Oxidase, subunit A, domain 2"/>
    <property type="match status" value="1"/>
</dbReference>
<proteinExistence type="inferred from homology"/>
<dbReference type="PROSITE" id="PS00977">
    <property type="entry name" value="FAD_G3PDH_1"/>
    <property type="match status" value="1"/>
</dbReference>
<protein>
    <recommendedName>
        <fullName evidence="6">Glycerol-3-phosphate dehydrogenase</fullName>
        <ecNumber evidence="6">1.1.5.3</ecNumber>
    </recommendedName>
</protein>
<keyword evidence="3 6" id="KW-0285">Flavoprotein</keyword>
<reference evidence="9 10" key="1">
    <citation type="submission" date="2020-08" db="EMBL/GenBank/DDBJ databases">
        <title>Genomic Encyclopedia of Type Strains, Phase IV (KMG-IV): sequencing the most valuable type-strain genomes for metagenomic binning, comparative biology and taxonomic classification.</title>
        <authorList>
            <person name="Goeker M."/>
        </authorList>
    </citation>
    <scope>NUCLEOTIDE SEQUENCE [LARGE SCALE GENOMIC DNA]</scope>
    <source>
        <strain evidence="9 10">DSM 11590</strain>
    </source>
</reference>
<dbReference type="AlphaFoldDB" id="A0A7X0DMT9"/>
<dbReference type="Pfam" id="PF01266">
    <property type="entry name" value="DAO"/>
    <property type="match status" value="1"/>
</dbReference>
<evidence type="ECO:0000256" key="1">
    <source>
        <dbReference type="ARBA" id="ARBA00001974"/>
    </source>
</evidence>
<dbReference type="Gene3D" id="6.10.250.1890">
    <property type="match status" value="1"/>
</dbReference>
<keyword evidence="4" id="KW-0274">FAD</keyword>
<dbReference type="NCBIfam" id="NF009906">
    <property type="entry name" value="PRK13369.1"/>
    <property type="match status" value="1"/>
</dbReference>